<dbReference type="OrthoDB" id="39175at2759"/>
<dbReference type="AlphaFoldDB" id="A0A8H6VTT8"/>
<dbReference type="RefSeq" id="XP_037215865.1">
    <property type="nucleotide sequence ID" value="XM_037368033.1"/>
</dbReference>
<feature type="compositionally biased region" description="Basic residues" evidence="1">
    <location>
        <begin position="240"/>
        <end position="249"/>
    </location>
</feature>
<feature type="region of interest" description="Disordered" evidence="1">
    <location>
        <begin position="240"/>
        <end position="283"/>
    </location>
</feature>
<dbReference type="InterPro" id="IPR036864">
    <property type="entry name" value="Zn2-C6_fun-type_DNA-bd_sf"/>
</dbReference>
<dbReference type="EMBL" id="JACAZF010000010">
    <property type="protein sequence ID" value="KAF7293702.1"/>
    <property type="molecule type" value="Genomic_DNA"/>
</dbReference>
<protein>
    <submittedName>
        <fullName evidence="3">Zn(2)-C6 fungal-type domain-containing protein</fullName>
    </submittedName>
</protein>
<gene>
    <name evidence="3" type="ORF">MIND_01150300</name>
</gene>
<dbReference type="GeneID" id="59350549"/>
<evidence type="ECO:0000259" key="2">
    <source>
        <dbReference type="PROSITE" id="PS50048"/>
    </source>
</evidence>
<dbReference type="Proteomes" id="UP000636479">
    <property type="component" value="Unassembled WGS sequence"/>
</dbReference>
<keyword evidence="4" id="KW-1185">Reference proteome</keyword>
<feature type="compositionally biased region" description="Polar residues" evidence="1">
    <location>
        <begin position="316"/>
        <end position="326"/>
    </location>
</feature>
<evidence type="ECO:0000313" key="4">
    <source>
        <dbReference type="Proteomes" id="UP000636479"/>
    </source>
</evidence>
<evidence type="ECO:0000313" key="3">
    <source>
        <dbReference type="EMBL" id="KAF7293702.1"/>
    </source>
</evidence>
<dbReference type="GO" id="GO:0008270">
    <property type="term" value="F:zinc ion binding"/>
    <property type="evidence" value="ECO:0007669"/>
    <property type="project" value="InterPro"/>
</dbReference>
<dbReference type="PROSITE" id="PS00463">
    <property type="entry name" value="ZN2_CY6_FUNGAL_1"/>
    <property type="match status" value="1"/>
</dbReference>
<accession>A0A8H6VTT8</accession>
<proteinExistence type="predicted"/>
<organism evidence="3 4">
    <name type="scientific">Mycena indigotica</name>
    <dbReference type="NCBI Taxonomy" id="2126181"/>
    <lineage>
        <taxon>Eukaryota</taxon>
        <taxon>Fungi</taxon>
        <taxon>Dikarya</taxon>
        <taxon>Basidiomycota</taxon>
        <taxon>Agaricomycotina</taxon>
        <taxon>Agaricomycetes</taxon>
        <taxon>Agaricomycetidae</taxon>
        <taxon>Agaricales</taxon>
        <taxon>Marasmiineae</taxon>
        <taxon>Mycenaceae</taxon>
        <taxon>Mycena</taxon>
    </lineage>
</organism>
<reference evidence="3" key="1">
    <citation type="submission" date="2020-05" db="EMBL/GenBank/DDBJ databases">
        <title>Mycena genomes resolve the evolution of fungal bioluminescence.</title>
        <authorList>
            <person name="Tsai I.J."/>
        </authorList>
    </citation>
    <scope>NUCLEOTIDE SEQUENCE</scope>
    <source>
        <strain evidence="3">171206Taipei</strain>
    </source>
</reference>
<sequence>MLYIRHMYVYVNHSRSPSFFLVPPPPRMATQTLTPPHNICLPSYKELALAADIDGPCAGLPLQPLPRPTSIVLPPLEVPSRPLRKQDGFGAVHDHFLDLARQCPAAPPPNKEWTSPSPYSAYRPTSSSFITPVMNALPTPIRVSTTNPSHSIMIHHMHQPQPQQPPPQYDRLVSDVSEPFRCSHAMRPKKKQVLSCSFCRKRKIACRRPEDGSIDERCHECARRNIGQCAYATARRVSLRGKNSRRKSAGRVGNIHHDHQGAGPEMELGSPLPSPERKASASPLSTRMSCAAAPASNLHKLKSTRHAAMRDAATGNDAQLQSSFTTRGGIPVPQTNAW</sequence>
<feature type="region of interest" description="Disordered" evidence="1">
    <location>
        <begin position="315"/>
        <end position="338"/>
    </location>
</feature>
<evidence type="ECO:0000256" key="1">
    <source>
        <dbReference type="SAM" id="MobiDB-lite"/>
    </source>
</evidence>
<dbReference type="PROSITE" id="PS50048">
    <property type="entry name" value="ZN2_CY6_FUNGAL_2"/>
    <property type="match status" value="1"/>
</dbReference>
<name>A0A8H6VTT8_9AGAR</name>
<feature type="domain" description="Zn(2)-C6 fungal-type" evidence="2">
    <location>
        <begin position="195"/>
        <end position="231"/>
    </location>
</feature>
<dbReference type="GO" id="GO:0000981">
    <property type="term" value="F:DNA-binding transcription factor activity, RNA polymerase II-specific"/>
    <property type="evidence" value="ECO:0007669"/>
    <property type="project" value="InterPro"/>
</dbReference>
<comment type="caution">
    <text evidence="3">The sequence shown here is derived from an EMBL/GenBank/DDBJ whole genome shotgun (WGS) entry which is preliminary data.</text>
</comment>
<dbReference type="SUPFAM" id="SSF57701">
    <property type="entry name" value="Zn2/Cys6 DNA-binding domain"/>
    <property type="match status" value="1"/>
</dbReference>
<dbReference type="InterPro" id="IPR001138">
    <property type="entry name" value="Zn2Cys6_DnaBD"/>
</dbReference>